<proteinExistence type="inferred from homology"/>
<dbReference type="SUPFAM" id="SSF54637">
    <property type="entry name" value="Thioesterase/thiol ester dehydrase-isomerase"/>
    <property type="match status" value="1"/>
</dbReference>
<dbReference type="PROSITE" id="PS01328">
    <property type="entry name" value="4HBCOA_THIOESTERASE"/>
    <property type="match status" value="1"/>
</dbReference>
<protein>
    <submittedName>
        <fullName evidence="3">4-hydroxybenzoyl-CoA thioesterase</fullName>
    </submittedName>
</protein>
<keyword evidence="4" id="KW-1185">Reference proteome</keyword>
<dbReference type="CDD" id="cd00586">
    <property type="entry name" value="4HBT"/>
    <property type="match status" value="1"/>
</dbReference>
<name>A0A1I1TZY8_9BURK</name>
<evidence type="ECO:0000313" key="4">
    <source>
        <dbReference type="Proteomes" id="UP000199517"/>
    </source>
</evidence>
<comment type="similarity">
    <text evidence="1">Belongs to the 4-hydroxybenzoyl-CoA thioesterase family.</text>
</comment>
<reference evidence="4" key="1">
    <citation type="submission" date="2016-10" db="EMBL/GenBank/DDBJ databases">
        <authorList>
            <person name="Varghese N."/>
            <person name="Submissions S."/>
        </authorList>
    </citation>
    <scope>NUCLEOTIDE SEQUENCE [LARGE SCALE GENOMIC DNA]</scope>
    <source>
        <strain evidence="4">DSM 7481</strain>
    </source>
</reference>
<evidence type="ECO:0000256" key="2">
    <source>
        <dbReference type="ARBA" id="ARBA00022801"/>
    </source>
</evidence>
<gene>
    <name evidence="3" type="ORF">SAMN04489710_104203</name>
</gene>
<dbReference type="Pfam" id="PF13279">
    <property type="entry name" value="4HBT_2"/>
    <property type="match status" value="1"/>
</dbReference>
<organism evidence="3 4">
    <name type="scientific">Paracidovorax konjaci</name>
    <dbReference type="NCBI Taxonomy" id="32040"/>
    <lineage>
        <taxon>Bacteria</taxon>
        <taxon>Pseudomonadati</taxon>
        <taxon>Pseudomonadota</taxon>
        <taxon>Betaproteobacteria</taxon>
        <taxon>Burkholderiales</taxon>
        <taxon>Comamonadaceae</taxon>
        <taxon>Paracidovorax</taxon>
    </lineage>
</organism>
<evidence type="ECO:0000256" key="1">
    <source>
        <dbReference type="ARBA" id="ARBA00005953"/>
    </source>
</evidence>
<dbReference type="GO" id="GO:0016787">
    <property type="term" value="F:hydrolase activity"/>
    <property type="evidence" value="ECO:0007669"/>
    <property type="project" value="UniProtKB-KW"/>
</dbReference>
<dbReference type="InterPro" id="IPR008272">
    <property type="entry name" value="HB-CoA_thioesterase_AS"/>
</dbReference>
<sequence>MGTRLPLPPPTDGVAAPDFVRLRRVRFSHCDPAGIVFFPQYLILFHQLVEDWFNDGLGISYADMLGPRGIGLPIVRLECDFRAVSRMGDLLSLALSVERVGGRSLTLAFTARTEDELRVASRQVLVFTSLQTHRAMDIPADVRAALGAPRAPMARGPFLTD</sequence>
<keyword evidence="2" id="KW-0378">Hydrolase</keyword>
<dbReference type="OrthoDB" id="21822at2"/>
<dbReference type="Gene3D" id="3.10.129.10">
    <property type="entry name" value="Hotdog Thioesterase"/>
    <property type="match status" value="1"/>
</dbReference>
<dbReference type="InterPro" id="IPR029069">
    <property type="entry name" value="HotDog_dom_sf"/>
</dbReference>
<dbReference type="AlphaFoldDB" id="A0A1I1TZY8"/>
<accession>A0A1I1TZY8</accession>
<dbReference type="Proteomes" id="UP000199517">
    <property type="component" value="Unassembled WGS sequence"/>
</dbReference>
<dbReference type="STRING" id="32040.SAMN04489710_104203"/>
<evidence type="ECO:0000313" key="3">
    <source>
        <dbReference type="EMBL" id="SFD64132.1"/>
    </source>
</evidence>
<dbReference type="EMBL" id="FOMQ01000004">
    <property type="protein sequence ID" value="SFD64132.1"/>
    <property type="molecule type" value="Genomic_DNA"/>
</dbReference>